<dbReference type="PRINTS" id="PR00958">
    <property type="entry name" value="HOMSERKINASE"/>
</dbReference>
<evidence type="ECO:0000313" key="16">
    <source>
        <dbReference type="Proteomes" id="UP000239007"/>
    </source>
</evidence>
<dbReference type="GO" id="GO:0005524">
    <property type="term" value="F:ATP binding"/>
    <property type="evidence" value="ECO:0007669"/>
    <property type="project" value="UniProtKB-UniRule"/>
</dbReference>
<keyword evidence="5 12" id="KW-0028">Amino-acid biosynthesis</keyword>
<dbReference type="Pfam" id="PF00288">
    <property type="entry name" value="GHMP_kinases_N"/>
    <property type="match status" value="1"/>
</dbReference>
<evidence type="ECO:0000259" key="14">
    <source>
        <dbReference type="Pfam" id="PF08544"/>
    </source>
</evidence>
<dbReference type="RefSeq" id="WP_105052027.1">
    <property type="nucleotide sequence ID" value="NZ_BMYG01000002.1"/>
</dbReference>
<dbReference type="Gene3D" id="3.30.230.10">
    <property type="match status" value="1"/>
</dbReference>
<evidence type="ECO:0000256" key="5">
    <source>
        <dbReference type="ARBA" id="ARBA00022605"/>
    </source>
</evidence>
<dbReference type="HAMAP" id="MF_00384">
    <property type="entry name" value="Homoser_kinase"/>
    <property type="match status" value="1"/>
</dbReference>
<dbReference type="AlphaFoldDB" id="A0A2S7UUC8"/>
<gene>
    <name evidence="12" type="primary">thrB</name>
    <name evidence="15" type="ORF">BTO11_07590</name>
</gene>
<comment type="similarity">
    <text evidence="2 12">Belongs to the GHMP kinase family. Homoserine kinase subfamily.</text>
</comment>
<dbReference type="Pfam" id="PF08544">
    <property type="entry name" value="GHMP_kinases_C"/>
    <property type="match status" value="1"/>
</dbReference>
<keyword evidence="9 12" id="KW-0418">Kinase</keyword>
<dbReference type="NCBIfam" id="TIGR00191">
    <property type="entry name" value="thrB"/>
    <property type="match status" value="1"/>
</dbReference>
<dbReference type="OrthoDB" id="9769912at2"/>
<feature type="binding site" evidence="12">
    <location>
        <begin position="107"/>
        <end position="117"/>
    </location>
    <ligand>
        <name>ATP</name>
        <dbReference type="ChEBI" id="CHEBI:30616"/>
    </ligand>
</feature>
<evidence type="ECO:0000256" key="3">
    <source>
        <dbReference type="ARBA" id="ARBA00012078"/>
    </source>
</evidence>
<evidence type="ECO:0000256" key="10">
    <source>
        <dbReference type="ARBA" id="ARBA00022840"/>
    </source>
</evidence>
<comment type="catalytic activity">
    <reaction evidence="11 12">
        <text>L-homoserine + ATP = O-phospho-L-homoserine + ADP + H(+)</text>
        <dbReference type="Rhea" id="RHEA:13985"/>
        <dbReference type="ChEBI" id="CHEBI:15378"/>
        <dbReference type="ChEBI" id="CHEBI:30616"/>
        <dbReference type="ChEBI" id="CHEBI:57476"/>
        <dbReference type="ChEBI" id="CHEBI:57590"/>
        <dbReference type="ChEBI" id="CHEBI:456216"/>
        <dbReference type="EC" id="2.7.1.39"/>
    </reaction>
</comment>
<keyword evidence="16" id="KW-1185">Reference proteome</keyword>
<dbReference type="Gene3D" id="3.30.70.890">
    <property type="entry name" value="GHMP kinase, C-terminal domain"/>
    <property type="match status" value="1"/>
</dbReference>
<evidence type="ECO:0000256" key="8">
    <source>
        <dbReference type="ARBA" id="ARBA00022741"/>
    </source>
</evidence>
<evidence type="ECO:0000256" key="9">
    <source>
        <dbReference type="ARBA" id="ARBA00022777"/>
    </source>
</evidence>
<keyword evidence="8 12" id="KW-0547">Nucleotide-binding</keyword>
<dbReference type="PROSITE" id="PS00627">
    <property type="entry name" value="GHMP_KINASES_ATP"/>
    <property type="match status" value="1"/>
</dbReference>
<dbReference type="InterPro" id="IPR006204">
    <property type="entry name" value="GHMP_kinase_N_dom"/>
</dbReference>
<dbReference type="UniPathway" id="UPA00050">
    <property type="reaction ID" value="UER00064"/>
</dbReference>
<evidence type="ECO:0000256" key="6">
    <source>
        <dbReference type="ARBA" id="ARBA00022679"/>
    </source>
</evidence>
<evidence type="ECO:0000256" key="1">
    <source>
        <dbReference type="ARBA" id="ARBA00005015"/>
    </source>
</evidence>
<dbReference type="InterPro" id="IPR014721">
    <property type="entry name" value="Ribsml_uS5_D2-typ_fold_subgr"/>
</dbReference>
<dbReference type="PANTHER" id="PTHR20861:SF1">
    <property type="entry name" value="HOMOSERINE KINASE"/>
    <property type="match status" value="1"/>
</dbReference>
<keyword evidence="7 12" id="KW-0791">Threonine biosynthesis</keyword>
<organism evidence="15 16">
    <name type="scientific">Psychrosphaera saromensis</name>
    <dbReference type="NCBI Taxonomy" id="716813"/>
    <lineage>
        <taxon>Bacteria</taxon>
        <taxon>Pseudomonadati</taxon>
        <taxon>Pseudomonadota</taxon>
        <taxon>Gammaproteobacteria</taxon>
        <taxon>Alteromonadales</taxon>
        <taxon>Pseudoalteromonadaceae</taxon>
        <taxon>Psychrosphaera</taxon>
    </lineage>
</organism>
<sequence>MSTANIKTDLIGRKASAYAPASTGNVSVGFDLLGAALIRVDQKPLGDTVHVEFAEQDQLINSGEFAHVCPPDKNQNLAWIAYSLFKNKLTNPEQFPAVKMELVKSLPVGSGLGSSACSVVASLTALNRLFDFPYTDQELLVLMGEVEAGASGDLHYDNVAPSYFGGLQLMSPHQDTPVINLPNPDSWYWVVAFPGFSLPTKEAREVLPKQVDKSVAIDNAQYLAAFVAYLYQGEQTLAAKTIKDVIAEPYRADLIAGFKTSKQYLLAQDALAVGISGAGPTLFALTTDLTKAQQYKEYLEQNYILADKGFVHICQCATLGAKDIQVG</sequence>
<dbReference type="SUPFAM" id="SSF55060">
    <property type="entry name" value="GHMP Kinase, C-terminal domain"/>
    <property type="match status" value="1"/>
</dbReference>
<dbReference type="PANTHER" id="PTHR20861">
    <property type="entry name" value="HOMOSERINE/4-DIPHOSPHOCYTIDYL-2-C-METHYL-D-ERYTHRITOL KINASE"/>
    <property type="match status" value="1"/>
</dbReference>
<comment type="pathway">
    <text evidence="1 12">Amino-acid biosynthesis; L-threonine biosynthesis; L-threonine from L-aspartate: step 4/5.</text>
</comment>
<dbReference type="SUPFAM" id="SSF54211">
    <property type="entry name" value="Ribosomal protein S5 domain 2-like"/>
    <property type="match status" value="1"/>
</dbReference>
<protein>
    <recommendedName>
        <fullName evidence="4 12">Homoserine kinase</fullName>
        <shortName evidence="12">HK</shortName>
        <shortName evidence="12">HSK</shortName>
        <ecNumber evidence="3 12">2.7.1.39</ecNumber>
    </recommendedName>
</protein>
<evidence type="ECO:0000256" key="12">
    <source>
        <dbReference type="HAMAP-Rule" id="MF_00384"/>
    </source>
</evidence>
<dbReference type="EMBL" id="MSCH01000003">
    <property type="protein sequence ID" value="PQJ53543.1"/>
    <property type="molecule type" value="Genomic_DNA"/>
</dbReference>
<dbReference type="Proteomes" id="UP000239007">
    <property type="component" value="Unassembled WGS sequence"/>
</dbReference>
<dbReference type="InterPro" id="IPR000870">
    <property type="entry name" value="Homoserine_kinase"/>
</dbReference>
<feature type="domain" description="GHMP kinase C-terminal" evidence="14">
    <location>
        <begin position="248"/>
        <end position="303"/>
    </location>
</feature>
<keyword evidence="10 12" id="KW-0067">ATP-binding</keyword>
<dbReference type="InterPro" id="IPR036554">
    <property type="entry name" value="GHMP_kinase_C_sf"/>
</dbReference>
<evidence type="ECO:0000259" key="13">
    <source>
        <dbReference type="Pfam" id="PF00288"/>
    </source>
</evidence>
<comment type="caution">
    <text evidence="15">The sequence shown here is derived from an EMBL/GenBank/DDBJ whole genome shotgun (WGS) entry which is preliminary data.</text>
</comment>
<dbReference type="InterPro" id="IPR013750">
    <property type="entry name" value="GHMP_kinase_C_dom"/>
</dbReference>
<keyword evidence="12" id="KW-0963">Cytoplasm</keyword>
<evidence type="ECO:0000313" key="15">
    <source>
        <dbReference type="EMBL" id="PQJ53543.1"/>
    </source>
</evidence>
<dbReference type="NCBIfam" id="NF002288">
    <property type="entry name" value="PRK01212.1-4"/>
    <property type="match status" value="1"/>
</dbReference>
<comment type="subcellular location">
    <subcellularLocation>
        <location evidence="12">Cytoplasm</location>
    </subcellularLocation>
</comment>
<dbReference type="GO" id="GO:0005737">
    <property type="term" value="C:cytoplasm"/>
    <property type="evidence" value="ECO:0007669"/>
    <property type="project" value="UniProtKB-SubCell"/>
</dbReference>
<evidence type="ECO:0000256" key="11">
    <source>
        <dbReference type="ARBA" id="ARBA00049375"/>
    </source>
</evidence>
<evidence type="ECO:0000256" key="7">
    <source>
        <dbReference type="ARBA" id="ARBA00022697"/>
    </source>
</evidence>
<name>A0A2S7UUC8_9GAMM</name>
<feature type="domain" description="GHMP kinase N-terminal" evidence="13">
    <location>
        <begin position="76"/>
        <end position="166"/>
    </location>
</feature>
<reference evidence="15 16" key="1">
    <citation type="submission" date="2016-12" db="EMBL/GenBank/DDBJ databases">
        <title>Diversity of luminous bacteria.</title>
        <authorList>
            <person name="Yoshizawa S."/>
            <person name="Kogure K."/>
        </authorList>
    </citation>
    <scope>NUCLEOTIDE SEQUENCE [LARGE SCALE GENOMIC DNA]</scope>
    <source>
        <strain evidence="15 16">SA4-48</strain>
    </source>
</reference>
<keyword evidence="6 12" id="KW-0808">Transferase</keyword>
<dbReference type="EC" id="2.7.1.39" evidence="3 12"/>
<dbReference type="PIRSF" id="PIRSF000676">
    <property type="entry name" value="Homoser_kin"/>
    <property type="match status" value="1"/>
</dbReference>
<proteinExistence type="inferred from homology"/>
<dbReference type="InterPro" id="IPR006203">
    <property type="entry name" value="GHMP_knse_ATP-bd_CS"/>
</dbReference>
<comment type="function">
    <text evidence="12">Catalyzes the ATP-dependent phosphorylation of L-homoserine to L-homoserine phosphate.</text>
</comment>
<dbReference type="GO" id="GO:0004413">
    <property type="term" value="F:homoserine kinase activity"/>
    <property type="evidence" value="ECO:0007669"/>
    <property type="project" value="UniProtKB-UniRule"/>
</dbReference>
<dbReference type="GO" id="GO:0009088">
    <property type="term" value="P:threonine biosynthetic process"/>
    <property type="evidence" value="ECO:0007669"/>
    <property type="project" value="UniProtKB-UniRule"/>
</dbReference>
<dbReference type="InterPro" id="IPR020568">
    <property type="entry name" value="Ribosomal_Su5_D2-typ_SF"/>
</dbReference>
<accession>A0A2S7UUC8</accession>
<evidence type="ECO:0000256" key="4">
    <source>
        <dbReference type="ARBA" id="ARBA00017858"/>
    </source>
</evidence>
<evidence type="ECO:0000256" key="2">
    <source>
        <dbReference type="ARBA" id="ARBA00007370"/>
    </source>
</evidence>